<dbReference type="OrthoDB" id="9130836at2"/>
<protein>
    <submittedName>
        <fullName evidence="1">Uncharacterized protein</fullName>
    </submittedName>
</protein>
<accession>A0A158FRH5</accession>
<organism evidence="1 2">
    <name type="scientific">Caballeronia humi</name>
    <dbReference type="NCBI Taxonomy" id="326474"/>
    <lineage>
        <taxon>Bacteria</taxon>
        <taxon>Pseudomonadati</taxon>
        <taxon>Pseudomonadota</taxon>
        <taxon>Betaproteobacteria</taxon>
        <taxon>Burkholderiales</taxon>
        <taxon>Burkholderiaceae</taxon>
        <taxon>Caballeronia</taxon>
    </lineage>
</organism>
<gene>
    <name evidence="1" type="ORF">AWB65_01198</name>
</gene>
<dbReference type="RefSeq" id="WP_087666325.1">
    <property type="nucleotide sequence ID" value="NZ_FCNW02000003.1"/>
</dbReference>
<comment type="caution">
    <text evidence="1">The sequence shown here is derived from an EMBL/GenBank/DDBJ whole genome shotgun (WGS) entry which is preliminary data.</text>
</comment>
<evidence type="ECO:0000313" key="2">
    <source>
        <dbReference type="Proteomes" id="UP000054977"/>
    </source>
</evidence>
<dbReference type="Proteomes" id="UP000054977">
    <property type="component" value="Unassembled WGS sequence"/>
</dbReference>
<dbReference type="EMBL" id="FCNW02000003">
    <property type="protein sequence ID" value="SAL22412.1"/>
    <property type="molecule type" value="Genomic_DNA"/>
</dbReference>
<dbReference type="AlphaFoldDB" id="A0A158FRH5"/>
<dbReference type="STRING" id="326474.AWB65_01198"/>
<sequence>MALSKAENRVFGDKCLPFLVKSVSSSFGRDFHVMPRLMHVAPTVGLHITAHRASDARMSYPLNVFVFWPAPGIRQFLSNVDRPIVAASVSERVPQEIRKIMERSGIDFTGRSQERGEVVMVELSESVL</sequence>
<name>A0A158FRH5_9BURK</name>
<proteinExistence type="predicted"/>
<evidence type="ECO:0000313" key="1">
    <source>
        <dbReference type="EMBL" id="SAL22412.1"/>
    </source>
</evidence>
<reference evidence="1" key="1">
    <citation type="submission" date="2016-01" db="EMBL/GenBank/DDBJ databases">
        <authorList>
            <person name="Peeters C."/>
        </authorList>
    </citation>
    <scope>NUCLEOTIDE SEQUENCE [LARGE SCALE GENOMIC DNA]</scope>
    <source>
        <strain evidence="1">LMG 22934</strain>
    </source>
</reference>
<keyword evidence="2" id="KW-1185">Reference proteome</keyword>